<dbReference type="AlphaFoldDB" id="A0A0N7M1A1"/>
<organism evidence="2 3">
    <name type="scientific">Tropicibacter naphthalenivorans</name>
    <dbReference type="NCBI Taxonomy" id="441103"/>
    <lineage>
        <taxon>Bacteria</taxon>
        <taxon>Pseudomonadati</taxon>
        <taxon>Pseudomonadota</taxon>
        <taxon>Alphaproteobacteria</taxon>
        <taxon>Rhodobacterales</taxon>
        <taxon>Roseobacteraceae</taxon>
        <taxon>Tropicibacter</taxon>
    </lineage>
</organism>
<dbReference type="RefSeq" id="WP_159452544.1">
    <property type="nucleotide sequence ID" value="NZ_CYSE01000020.1"/>
</dbReference>
<evidence type="ECO:0000313" key="3">
    <source>
        <dbReference type="Proteomes" id="UP000054935"/>
    </source>
</evidence>
<proteinExistence type="predicted"/>
<dbReference type="EMBL" id="CYSE01000020">
    <property type="protein sequence ID" value="CUH82689.1"/>
    <property type="molecule type" value="Genomic_DNA"/>
</dbReference>
<gene>
    <name evidence="2" type="ORF">TRN7648_04232</name>
</gene>
<feature type="transmembrane region" description="Helical" evidence="1">
    <location>
        <begin position="33"/>
        <end position="51"/>
    </location>
</feature>
<sequence>MKEIAWLWIARGVCFAILVSLLIRNAETGKMQILPIVMAIALVASFVYPLLQNYRRND</sequence>
<keyword evidence="3" id="KW-1185">Reference proteome</keyword>
<keyword evidence="1" id="KW-0812">Transmembrane</keyword>
<feature type="transmembrane region" description="Helical" evidence="1">
    <location>
        <begin position="6"/>
        <end position="26"/>
    </location>
</feature>
<dbReference type="Proteomes" id="UP000054935">
    <property type="component" value="Unassembled WGS sequence"/>
</dbReference>
<keyword evidence="1" id="KW-1133">Transmembrane helix</keyword>
<evidence type="ECO:0000256" key="1">
    <source>
        <dbReference type="SAM" id="Phobius"/>
    </source>
</evidence>
<accession>A0A0N7M1A1</accession>
<keyword evidence="1" id="KW-0472">Membrane</keyword>
<reference evidence="2 3" key="1">
    <citation type="submission" date="2015-09" db="EMBL/GenBank/DDBJ databases">
        <authorList>
            <consortium name="Swine Surveillance"/>
        </authorList>
    </citation>
    <scope>NUCLEOTIDE SEQUENCE [LARGE SCALE GENOMIC DNA]</scope>
    <source>
        <strain evidence="2 3">CECT 7648</strain>
    </source>
</reference>
<evidence type="ECO:0000313" key="2">
    <source>
        <dbReference type="EMBL" id="CUH82689.1"/>
    </source>
</evidence>
<name>A0A0N7M1A1_9RHOB</name>
<protein>
    <submittedName>
        <fullName evidence="2">Uncharacterized protein</fullName>
    </submittedName>
</protein>